<keyword evidence="2" id="KW-1185">Reference proteome</keyword>
<protein>
    <submittedName>
        <fullName evidence="1">Uncharacterized protein</fullName>
    </submittedName>
</protein>
<dbReference type="Proteomes" id="UP001062846">
    <property type="component" value="Chromosome 5"/>
</dbReference>
<name>A0ACC0NRL0_RHOML</name>
<sequence length="601" mass="66642">MAVNDDKKIREPISLFEVFLYVSSSSILPAQWRDVKLLRESGDMQRRKRRKQVDRLIFSITSDTGMYKNQLQELAQRSCFNLPSYSCVREGPDHAPRFKATVNFNGETFESPTFCSTLRLAEHAAAEIALNTLANRGPSKVLASKVLDETGVYKNLLQETAHRAGINLPVYTTVRSGPGHVPVFSCTVELAGMTFSGEPAKTKKQAQKNAAIAAWSALKQLAQRRLSSSTPSSSLSLETEGSEEQEQVVIARVLSTLQPAESQKSRQDENQRSTAAYRDPNQPPPSLYPMQYQSWAYSSFPTEMAMYQMWQQVQLLQLQNRLLVQSVSPAPPSQVLQPMQSDHHPYFSTRTQDPLPVGPSLRGQEPILAVPTSFYMPNKLTTSPVREKSTVTIQEIKEDKTEESSNLCKAEVLNPLPLHDHSKTDMTAHESVHDLEKQKSGVPQARNMNSQFRPVQFHEQTQQSFDSHKSNHRLQHVTQASSHRISRPAAVSAAPVMSKTVGQASSVGPRFQRTGNRMPAPSLHMRTGAAPNSIKVEFGRVPSHFMAPSVQIRSVTPVCSAPPVRNMTNSSQVGESSKQEVKSGKLEDQSAAGSEVGKLQM</sequence>
<gene>
    <name evidence="1" type="ORF">RHMOL_Rhmol05G0206100</name>
</gene>
<accession>A0ACC0NRL0</accession>
<organism evidence="1 2">
    <name type="scientific">Rhododendron molle</name>
    <name type="common">Chinese azalea</name>
    <name type="synonym">Azalea mollis</name>
    <dbReference type="NCBI Taxonomy" id="49168"/>
    <lineage>
        <taxon>Eukaryota</taxon>
        <taxon>Viridiplantae</taxon>
        <taxon>Streptophyta</taxon>
        <taxon>Embryophyta</taxon>
        <taxon>Tracheophyta</taxon>
        <taxon>Spermatophyta</taxon>
        <taxon>Magnoliopsida</taxon>
        <taxon>eudicotyledons</taxon>
        <taxon>Gunneridae</taxon>
        <taxon>Pentapetalae</taxon>
        <taxon>asterids</taxon>
        <taxon>Ericales</taxon>
        <taxon>Ericaceae</taxon>
        <taxon>Ericoideae</taxon>
        <taxon>Rhodoreae</taxon>
        <taxon>Rhododendron</taxon>
    </lineage>
</organism>
<proteinExistence type="predicted"/>
<reference evidence="1" key="1">
    <citation type="submission" date="2022-02" db="EMBL/GenBank/DDBJ databases">
        <title>Plant Genome Project.</title>
        <authorList>
            <person name="Zhang R.-G."/>
        </authorList>
    </citation>
    <scope>NUCLEOTIDE SEQUENCE</scope>
    <source>
        <strain evidence="1">AT1</strain>
    </source>
</reference>
<evidence type="ECO:0000313" key="2">
    <source>
        <dbReference type="Proteomes" id="UP001062846"/>
    </source>
</evidence>
<dbReference type="EMBL" id="CM046392">
    <property type="protein sequence ID" value="KAI8555850.1"/>
    <property type="molecule type" value="Genomic_DNA"/>
</dbReference>
<comment type="caution">
    <text evidence="1">The sequence shown here is derived from an EMBL/GenBank/DDBJ whole genome shotgun (WGS) entry which is preliminary data.</text>
</comment>
<evidence type="ECO:0000313" key="1">
    <source>
        <dbReference type="EMBL" id="KAI8555850.1"/>
    </source>
</evidence>